<feature type="compositionally biased region" description="Basic and acidic residues" evidence="2">
    <location>
        <begin position="7"/>
        <end position="36"/>
    </location>
</feature>
<dbReference type="AlphaFoldDB" id="A0A9P4TTG7"/>
<dbReference type="GO" id="GO:0003723">
    <property type="term" value="F:RNA binding"/>
    <property type="evidence" value="ECO:0007669"/>
    <property type="project" value="UniProtKB-UniRule"/>
</dbReference>
<dbReference type="SUPFAM" id="SSF143437">
    <property type="entry name" value="THUMP domain-like"/>
    <property type="match status" value="1"/>
</dbReference>
<dbReference type="GO" id="GO:0006400">
    <property type="term" value="P:tRNA modification"/>
    <property type="evidence" value="ECO:0007669"/>
    <property type="project" value="InterPro"/>
</dbReference>
<accession>A0A9P4TTG7</accession>
<feature type="region of interest" description="Disordered" evidence="2">
    <location>
        <begin position="1"/>
        <end position="48"/>
    </location>
</feature>
<reference evidence="4" key="1">
    <citation type="journal article" date="2020" name="Stud. Mycol.">
        <title>101 Dothideomycetes genomes: a test case for predicting lifestyles and emergence of pathogens.</title>
        <authorList>
            <person name="Haridas S."/>
            <person name="Albert R."/>
            <person name="Binder M."/>
            <person name="Bloem J."/>
            <person name="Labutti K."/>
            <person name="Salamov A."/>
            <person name="Andreopoulos B."/>
            <person name="Baker S."/>
            <person name="Barry K."/>
            <person name="Bills G."/>
            <person name="Bluhm B."/>
            <person name="Cannon C."/>
            <person name="Castanera R."/>
            <person name="Culley D."/>
            <person name="Daum C."/>
            <person name="Ezra D."/>
            <person name="Gonzalez J."/>
            <person name="Henrissat B."/>
            <person name="Kuo A."/>
            <person name="Liang C."/>
            <person name="Lipzen A."/>
            <person name="Lutzoni F."/>
            <person name="Magnuson J."/>
            <person name="Mondo S."/>
            <person name="Nolan M."/>
            <person name="Ohm R."/>
            <person name="Pangilinan J."/>
            <person name="Park H.-J."/>
            <person name="Ramirez L."/>
            <person name="Alfaro M."/>
            <person name="Sun H."/>
            <person name="Tritt A."/>
            <person name="Yoshinaga Y."/>
            <person name="Zwiers L.-H."/>
            <person name="Turgeon B."/>
            <person name="Goodwin S."/>
            <person name="Spatafora J."/>
            <person name="Crous P."/>
            <person name="Grigoriev I."/>
        </authorList>
    </citation>
    <scope>NUCLEOTIDE SEQUENCE</scope>
    <source>
        <strain evidence="4">CBS 130266</strain>
    </source>
</reference>
<dbReference type="Gene3D" id="3.30.2300.10">
    <property type="entry name" value="THUMP superfamily"/>
    <property type="match status" value="1"/>
</dbReference>
<dbReference type="PROSITE" id="PS51165">
    <property type="entry name" value="THUMP"/>
    <property type="match status" value="1"/>
</dbReference>
<dbReference type="PANTHER" id="PTHR13452">
    <property type="entry name" value="THUMP DOMAIN CONTAINING PROTEIN 1-RELATED"/>
    <property type="match status" value="1"/>
</dbReference>
<keyword evidence="1" id="KW-0694">RNA-binding</keyword>
<protein>
    <submittedName>
        <fullName evidence="4">THUMP domain-containing protein</fullName>
    </submittedName>
</protein>
<comment type="caution">
    <text evidence="4">The sequence shown here is derived from an EMBL/GenBank/DDBJ whole genome shotgun (WGS) entry which is preliminary data.</text>
</comment>
<dbReference type="Pfam" id="PF02926">
    <property type="entry name" value="THUMP"/>
    <property type="match status" value="1"/>
</dbReference>
<organism evidence="4 5">
    <name type="scientific">Tothia fuscella</name>
    <dbReference type="NCBI Taxonomy" id="1048955"/>
    <lineage>
        <taxon>Eukaryota</taxon>
        <taxon>Fungi</taxon>
        <taxon>Dikarya</taxon>
        <taxon>Ascomycota</taxon>
        <taxon>Pezizomycotina</taxon>
        <taxon>Dothideomycetes</taxon>
        <taxon>Pleosporomycetidae</taxon>
        <taxon>Venturiales</taxon>
        <taxon>Cylindrosympodiaceae</taxon>
        <taxon>Tothia</taxon>
    </lineage>
</organism>
<evidence type="ECO:0000313" key="4">
    <source>
        <dbReference type="EMBL" id="KAF2419754.1"/>
    </source>
</evidence>
<evidence type="ECO:0000313" key="5">
    <source>
        <dbReference type="Proteomes" id="UP000800235"/>
    </source>
</evidence>
<name>A0A9P4TTG7_9PEZI</name>
<gene>
    <name evidence="4" type="ORF">EJ08DRAFT_642450</name>
</gene>
<evidence type="ECO:0000256" key="1">
    <source>
        <dbReference type="PROSITE-ProRule" id="PRU00529"/>
    </source>
</evidence>
<dbReference type="FunFam" id="3.30.2300.10:FF:000001">
    <property type="entry name" value="THUMP domain-containing protein 1"/>
    <property type="match status" value="1"/>
</dbReference>
<dbReference type="SMART" id="SM00981">
    <property type="entry name" value="THUMP"/>
    <property type="match status" value="1"/>
</dbReference>
<dbReference type="OrthoDB" id="367221at2759"/>
<dbReference type="EMBL" id="MU007116">
    <property type="protein sequence ID" value="KAF2419754.1"/>
    <property type="molecule type" value="Genomic_DNA"/>
</dbReference>
<dbReference type="CDD" id="cd11717">
    <property type="entry name" value="THUMP_THUMPD1_like"/>
    <property type="match status" value="1"/>
</dbReference>
<feature type="domain" description="THUMP" evidence="3">
    <location>
        <begin position="151"/>
        <end position="257"/>
    </location>
</feature>
<dbReference type="InterPro" id="IPR040183">
    <property type="entry name" value="THUMPD1-like"/>
</dbReference>
<proteinExistence type="predicted"/>
<dbReference type="PANTHER" id="PTHR13452:SF10">
    <property type="entry name" value="THUMP DOMAIN-CONTAINING PROTEIN 1"/>
    <property type="match status" value="1"/>
</dbReference>
<evidence type="ECO:0000256" key="2">
    <source>
        <dbReference type="SAM" id="MobiDB-lite"/>
    </source>
</evidence>
<sequence length="295" mass="32806">MAHSEKRKAEGDAFENHEAKRSKEKKSWTTPKRQEGGEPYAPARKQIEPGDSGIWATCNKGREGKCVAELKVLFQEYAEKLYPVEDSIAETPSTGVDVDAELKKELEEMRSKPIEQELFLSVRLDTPCVVFFKVTSPIEPTSFVHTICEDAAASTHRKQSRSVKRLTPITLCGKATETGLGEVAQKVLAPHFHQPGVKGKKFAIRTNFRNHSILKRDGVIKQVAKAVGPNHDVDLKAFDLLILVEVYQNICGMSVVPGDFDQLKKYNLAEIFEPTPLAQPTGDSVIVIERSPIIL</sequence>
<dbReference type="Proteomes" id="UP000800235">
    <property type="component" value="Unassembled WGS sequence"/>
</dbReference>
<evidence type="ECO:0000259" key="3">
    <source>
        <dbReference type="PROSITE" id="PS51165"/>
    </source>
</evidence>
<dbReference type="InterPro" id="IPR004114">
    <property type="entry name" value="THUMP_dom"/>
</dbReference>
<keyword evidence="5" id="KW-1185">Reference proteome</keyword>